<reference evidence="9 10" key="1">
    <citation type="submission" date="2013-02" db="EMBL/GenBank/DDBJ databases">
        <title>Genome sequence of Candida maltosa Xu316, a potential industrial strain for xylitol and ethanol production.</title>
        <authorList>
            <person name="Yu J."/>
            <person name="Wang Q."/>
            <person name="Geng X."/>
            <person name="Bao W."/>
            <person name="He P."/>
            <person name="Cai J."/>
        </authorList>
    </citation>
    <scope>NUCLEOTIDE SEQUENCE [LARGE SCALE GENOMIC DNA]</scope>
    <source>
        <strain evidence="10">Xu316</strain>
    </source>
</reference>
<dbReference type="PANTHER" id="PTHR43895">
    <property type="entry name" value="CALCIUM/CALMODULIN-DEPENDENT PROTEIN KINASE KINASE-RELATED"/>
    <property type="match status" value="1"/>
</dbReference>
<dbReference type="CDD" id="cd14008">
    <property type="entry name" value="STKc_LKB1_CaMKK"/>
    <property type="match status" value="1"/>
</dbReference>
<name>M3J2V5_CANMX</name>
<dbReference type="HOGENOM" id="CLU_015561_0_0_1"/>
<accession>M3J2V5</accession>
<protein>
    <submittedName>
        <fullName evidence="9">Likely protein kinase</fullName>
    </submittedName>
</protein>
<feature type="compositionally biased region" description="Pro residues" evidence="7">
    <location>
        <begin position="365"/>
        <end position="376"/>
    </location>
</feature>
<dbReference type="PANTHER" id="PTHR43895:SF152">
    <property type="entry name" value="SERINE_THREONINE-PROTEIN KINASE TOS3"/>
    <property type="match status" value="1"/>
</dbReference>
<feature type="compositionally biased region" description="Low complexity" evidence="7">
    <location>
        <begin position="646"/>
        <end position="682"/>
    </location>
</feature>
<keyword evidence="4 9" id="KW-0418">Kinase</keyword>
<gene>
    <name evidence="9" type="ORF">G210_3544</name>
</gene>
<evidence type="ECO:0000256" key="3">
    <source>
        <dbReference type="ARBA" id="ARBA00022741"/>
    </source>
</evidence>
<dbReference type="GO" id="GO:0007165">
    <property type="term" value="P:signal transduction"/>
    <property type="evidence" value="ECO:0007669"/>
    <property type="project" value="TreeGrafter"/>
</dbReference>
<evidence type="ECO:0000259" key="8">
    <source>
        <dbReference type="PROSITE" id="PS50011"/>
    </source>
</evidence>
<evidence type="ECO:0000313" key="10">
    <source>
        <dbReference type="Proteomes" id="UP000011777"/>
    </source>
</evidence>
<dbReference type="SUPFAM" id="SSF56112">
    <property type="entry name" value="Protein kinase-like (PK-like)"/>
    <property type="match status" value="1"/>
</dbReference>
<feature type="compositionally biased region" description="Polar residues" evidence="7">
    <location>
        <begin position="553"/>
        <end position="563"/>
    </location>
</feature>
<feature type="compositionally biased region" description="Polar residues" evidence="7">
    <location>
        <begin position="484"/>
        <end position="494"/>
    </location>
</feature>
<dbReference type="PROSITE" id="PS00108">
    <property type="entry name" value="PROTEIN_KINASE_ST"/>
    <property type="match status" value="1"/>
</dbReference>
<evidence type="ECO:0000256" key="1">
    <source>
        <dbReference type="ARBA" id="ARBA00022527"/>
    </source>
</evidence>
<feature type="compositionally biased region" description="Low complexity" evidence="7">
    <location>
        <begin position="615"/>
        <end position="629"/>
    </location>
</feature>
<feature type="region of interest" description="Disordered" evidence="7">
    <location>
        <begin position="452"/>
        <end position="563"/>
    </location>
</feature>
<keyword evidence="2" id="KW-0808">Transferase</keyword>
<dbReference type="InterPro" id="IPR008271">
    <property type="entry name" value="Ser/Thr_kinase_AS"/>
</dbReference>
<feature type="compositionally biased region" description="Low complexity" evidence="7">
    <location>
        <begin position="377"/>
        <end position="386"/>
    </location>
</feature>
<dbReference type="Proteomes" id="UP000011777">
    <property type="component" value="Unassembled WGS sequence"/>
</dbReference>
<dbReference type="InterPro" id="IPR000719">
    <property type="entry name" value="Prot_kinase_dom"/>
</dbReference>
<dbReference type="Pfam" id="PF00069">
    <property type="entry name" value="Pkinase"/>
    <property type="match status" value="1"/>
</dbReference>
<dbReference type="GO" id="GO:0005524">
    <property type="term" value="F:ATP binding"/>
    <property type="evidence" value="ECO:0007669"/>
    <property type="project" value="UniProtKB-UniRule"/>
</dbReference>
<dbReference type="AlphaFoldDB" id="M3J2V5"/>
<evidence type="ECO:0000256" key="2">
    <source>
        <dbReference type="ARBA" id="ARBA00022679"/>
    </source>
</evidence>
<evidence type="ECO:0000256" key="4">
    <source>
        <dbReference type="ARBA" id="ARBA00022777"/>
    </source>
</evidence>
<feature type="region of interest" description="Disordered" evidence="7">
    <location>
        <begin position="360"/>
        <end position="423"/>
    </location>
</feature>
<dbReference type="EMBL" id="AOGT01002079">
    <property type="protein sequence ID" value="EMG46208.1"/>
    <property type="molecule type" value="Genomic_DNA"/>
</dbReference>
<evidence type="ECO:0000256" key="7">
    <source>
        <dbReference type="SAM" id="MobiDB-lite"/>
    </source>
</evidence>
<keyword evidence="5 6" id="KW-0067">ATP-binding</keyword>
<comment type="caution">
    <text evidence="9">The sequence shown here is derived from an EMBL/GenBank/DDBJ whole genome shotgun (WGS) entry which is preliminary data.</text>
</comment>
<feature type="region of interest" description="Disordered" evidence="7">
    <location>
        <begin position="741"/>
        <end position="760"/>
    </location>
</feature>
<organism evidence="9 10">
    <name type="scientific">Candida maltosa (strain Xu316)</name>
    <name type="common">Yeast</name>
    <dbReference type="NCBI Taxonomy" id="1245528"/>
    <lineage>
        <taxon>Eukaryota</taxon>
        <taxon>Fungi</taxon>
        <taxon>Dikarya</taxon>
        <taxon>Ascomycota</taxon>
        <taxon>Saccharomycotina</taxon>
        <taxon>Pichiomycetes</taxon>
        <taxon>Debaryomycetaceae</taxon>
        <taxon>Candida/Lodderomyces clade</taxon>
        <taxon>Candida</taxon>
    </lineage>
</organism>
<evidence type="ECO:0000256" key="6">
    <source>
        <dbReference type="PROSITE-ProRule" id="PRU10141"/>
    </source>
</evidence>
<keyword evidence="1" id="KW-0723">Serine/threonine-protein kinase</keyword>
<feature type="compositionally biased region" description="Polar residues" evidence="7">
    <location>
        <begin position="531"/>
        <end position="546"/>
    </location>
</feature>
<feature type="binding site" evidence="6">
    <location>
        <position position="52"/>
    </location>
    <ligand>
        <name>ATP</name>
        <dbReference type="ChEBI" id="CHEBI:30616"/>
    </ligand>
</feature>
<feature type="compositionally biased region" description="Low complexity" evidence="7">
    <location>
        <begin position="396"/>
        <end position="411"/>
    </location>
</feature>
<feature type="region of interest" description="Disordered" evidence="7">
    <location>
        <begin position="608"/>
        <end position="687"/>
    </location>
</feature>
<dbReference type="eggNOG" id="KOG0585">
    <property type="taxonomic scope" value="Eukaryota"/>
</dbReference>
<proteinExistence type="predicted"/>
<sequence length="784" mass="88812">MDTSKLSIILDPKSNKKIINGKYKIIKKIGQGQYGKVLLGEEQSTMKYVAIKTINRIDKSRHKLSKKRDDDDENNNDTMNKKIRREVNIMKECNHPNVVKLKEVINDLKFDKILLILEYCKFGEIDWKRYNHYYEKYKPMENSRSPLTLNKILRDVINGLEYLHDYKHIIHRDLKPSNLLINYDNTIKISDFGVSLILENNANDAKELGKIIGTPAFYAPELCQFVNNRYSMITNEDHVGNKIRIDCGIDIWSLGVTLYCLMFNNLPFNGNNEFDMFQKIVKSELTFPMIKCTSKTTDEDIEELKVFKKLIKRILVKDPDERISLQEIKLDEFTTFDLNELQKKKFLNFNKAIFKDQDCKKLQQQPPPVPSSPVIPSPSTSHSSFSTRIKKFFGNSPTSKKSVSAPSASPTNTPKIKPTNGKLVPSNLKYANLSIKDLEHVDDLLDSYLDDSSSSMGSIIEGEDNDPIDTTNILGNLDTDLSFEPQQQQQTKRSSLPPITPPPKSPTKQKQKPKPLDLKASIILKPPAPPKQSQINASPTTPTNGTIKIIGESSPNTNSQFFSPSKRYFENQKKVHHHHHHHQHNSPKIGENSVKYSNAYYTISSLASPMDKTDSSNSTNLNNINGNKQKNLDLFEPPSIFNNEPSSSLLSLGGDPNMNGGSNKSNSSSRRNSNSSQHNNNNFGYGLNRITSSSSSLNLNAYLTDDSTDNESQSIRSISTRYNLRKKNSQILKGKEEVKFELEDESDKDGEDGEVVEGDSTIIGKEYQVLKNYNSMSDYLDSLE</sequence>
<feature type="compositionally biased region" description="Acidic residues" evidence="7">
    <location>
        <begin position="742"/>
        <end position="757"/>
    </location>
</feature>
<feature type="domain" description="Protein kinase" evidence="8">
    <location>
        <begin position="23"/>
        <end position="334"/>
    </location>
</feature>
<dbReference type="PROSITE" id="PS00107">
    <property type="entry name" value="PROTEIN_KINASE_ATP"/>
    <property type="match status" value="1"/>
</dbReference>
<dbReference type="Gene3D" id="1.10.510.10">
    <property type="entry name" value="Transferase(Phosphotransferase) domain 1"/>
    <property type="match status" value="1"/>
</dbReference>
<evidence type="ECO:0000256" key="5">
    <source>
        <dbReference type="ARBA" id="ARBA00022840"/>
    </source>
</evidence>
<dbReference type="GO" id="GO:0004674">
    <property type="term" value="F:protein serine/threonine kinase activity"/>
    <property type="evidence" value="ECO:0007669"/>
    <property type="project" value="UniProtKB-KW"/>
</dbReference>
<keyword evidence="10" id="KW-1185">Reference proteome</keyword>
<evidence type="ECO:0000313" key="9">
    <source>
        <dbReference type="EMBL" id="EMG46208.1"/>
    </source>
</evidence>
<dbReference type="InterPro" id="IPR011009">
    <property type="entry name" value="Kinase-like_dom_sf"/>
</dbReference>
<dbReference type="SMART" id="SM00220">
    <property type="entry name" value="S_TKc"/>
    <property type="match status" value="1"/>
</dbReference>
<dbReference type="InterPro" id="IPR017441">
    <property type="entry name" value="Protein_kinase_ATP_BS"/>
</dbReference>
<dbReference type="STRING" id="1245528.M3J2V5"/>
<keyword evidence="3 6" id="KW-0547">Nucleotide-binding</keyword>
<dbReference type="PROSITE" id="PS50011">
    <property type="entry name" value="PROTEIN_KINASE_DOM"/>
    <property type="match status" value="1"/>
</dbReference>
<dbReference type="OrthoDB" id="68483at2759"/>
<feature type="compositionally biased region" description="Basic residues" evidence="7">
    <location>
        <begin position="574"/>
        <end position="585"/>
    </location>
</feature>
<feature type="region of interest" description="Disordered" evidence="7">
    <location>
        <begin position="572"/>
        <end position="591"/>
    </location>
</feature>
<dbReference type="GO" id="GO:0030447">
    <property type="term" value="P:filamentous growth"/>
    <property type="evidence" value="ECO:0007669"/>
    <property type="project" value="UniProtKB-ARBA"/>
</dbReference>
<feature type="region of interest" description="Disordered" evidence="7">
    <location>
        <begin position="62"/>
        <end position="81"/>
    </location>
</feature>
<dbReference type="OMA" id="MKECNHP"/>